<reference evidence="3" key="1">
    <citation type="submission" date="2017-07" db="EMBL/GenBank/DDBJ databases">
        <title>Novel pathways for hydrocarbon cycling and metabolic interdependencies in hydrothermal sediment communities.</title>
        <authorList>
            <person name="Dombrowski N."/>
            <person name="Seitz K."/>
            <person name="Teske A."/>
            <person name="Baker B."/>
        </authorList>
    </citation>
    <scope>NUCLEOTIDE SEQUENCE [LARGE SCALE GENOMIC DNA]</scope>
</reference>
<name>A0A257LTC7_UNCW3</name>
<dbReference type="InterPro" id="IPR015943">
    <property type="entry name" value="WD40/YVTN_repeat-like_dom_sf"/>
</dbReference>
<feature type="domain" description="Secretion system C-terminal sorting" evidence="1">
    <location>
        <begin position="261"/>
        <end position="336"/>
    </location>
</feature>
<sequence length="338" mass="37555">MTKNVMIGIGILLSTSDRNCRGMALDHEGNILYVKGDILIKLNVETGEGIARWTGPGTLTKPAVDTFGYIYVGTVVGVTPIHVLEPSTFELVYTIDLTPSAAYARGIEVSKDGKDLWTGNLTPGGPVYHYHSDIPGVLPYDLVEEISVDDYGNPIFQFMITTVDWGPDNTLWCSHETEDPELQSQNGLVVLNYNTMEYATLYMPEVPEGSYNGPRGVAFSLSGDTAYVVSFNGHRVWRYVVSTGVEEYNQVASCYRLENHPNPFRHMTTITFTLVKDGFVDLKVYDINGRIVKTLINEHMTPGSYEVQFDATTLPSGTYFCRMEVDGQVTTLKMLVVK</sequence>
<dbReference type="Proteomes" id="UP000216312">
    <property type="component" value="Unassembled WGS sequence"/>
</dbReference>
<dbReference type="Pfam" id="PF18962">
    <property type="entry name" value="Por_Secre_tail"/>
    <property type="match status" value="1"/>
</dbReference>
<gene>
    <name evidence="2" type="ORF">CGW93_04040</name>
</gene>
<dbReference type="NCBIfam" id="TIGR04183">
    <property type="entry name" value="Por_Secre_tail"/>
    <property type="match status" value="1"/>
</dbReference>
<dbReference type="EMBL" id="NMUJ01000056">
    <property type="protein sequence ID" value="OYV02739.1"/>
    <property type="molecule type" value="Genomic_DNA"/>
</dbReference>
<evidence type="ECO:0000259" key="1">
    <source>
        <dbReference type="Pfam" id="PF18962"/>
    </source>
</evidence>
<proteinExistence type="predicted"/>
<comment type="caution">
    <text evidence="2">The sequence shown here is derived from an EMBL/GenBank/DDBJ whole genome shotgun (WGS) entry which is preliminary data.</text>
</comment>
<organism evidence="2 3">
    <name type="scientific">candidate division WOR-3 bacterium 4484_18</name>
    <dbReference type="NCBI Taxonomy" id="2020626"/>
    <lineage>
        <taxon>Bacteria</taxon>
        <taxon>Bacteria division WOR-3</taxon>
    </lineage>
</organism>
<evidence type="ECO:0000313" key="3">
    <source>
        <dbReference type="Proteomes" id="UP000216312"/>
    </source>
</evidence>
<accession>A0A257LTC7</accession>
<dbReference type="Gene3D" id="2.60.40.4070">
    <property type="match status" value="1"/>
</dbReference>
<dbReference type="InterPro" id="IPR026444">
    <property type="entry name" value="Secre_tail"/>
</dbReference>
<dbReference type="InterPro" id="IPR011044">
    <property type="entry name" value="Quino_amine_DH_bsu"/>
</dbReference>
<dbReference type="SUPFAM" id="SSF50969">
    <property type="entry name" value="YVTN repeat-like/Quinoprotein amine dehydrogenase"/>
    <property type="match status" value="1"/>
</dbReference>
<evidence type="ECO:0000313" key="2">
    <source>
        <dbReference type="EMBL" id="OYV02739.1"/>
    </source>
</evidence>
<dbReference type="Gene3D" id="2.130.10.10">
    <property type="entry name" value="YVTN repeat-like/Quinoprotein amine dehydrogenase"/>
    <property type="match status" value="1"/>
</dbReference>
<dbReference type="AlphaFoldDB" id="A0A257LTC7"/>
<protein>
    <recommendedName>
        <fullName evidence="1">Secretion system C-terminal sorting domain-containing protein</fullName>
    </recommendedName>
</protein>